<dbReference type="RefSeq" id="WP_396768986.1">
    <property type="nucleotide sequence ID" value="NZ_JBITLA010000003.1"/>
</dbReference>
<accession>A0ABW7ZM98</accession>
<dbReference type="EMBL" id="JBITLE010000003">
    <property type="protein sequence ID" value="MFI7263072.1"/>
    <property type="molecule type" value="Genomic_DNA"/>
</dbReference>
<organism evidence="2 3">
    <name type="scientific">Micromonospora maritima</name>
    <dbReference type="NCBI Taxonomy" id="986711"/>
    <lineage>
        <taxon>Bacteria</taxon>
        <taxon>Bacillati</taxon>
        <taxon>Actinomycetota</taxon>
        <taxon>Actinomycetes</taxon>
        <taxon>Micromonosporales</taxon>
        <taxon>Micromonosporaceae</taxon>
        <taxon>Micromonospora</taxon>
    </lineage>
</organism>
<evidence type="ECO:0000259" key="1">
    <source>
        <dbReference type="Pfam" id="PF13490"/>
    </source>
</evidence>
<gene>
    <name evidence="2" type="ORF">ACIBP4_12325</name>
</gene>
<dbReference type="Proteomes" id="UP001612812">
    <property type="component" value="Unassembled WGS sequence"/>
</dbReference>
<evidence type="ECO:0000313" key="2">
    <source>
        <dbReference type="EMBL" id="MFI7263072.1"/>
    </source>
</evidence>
<feature type="domain" description="Putative zinc-finger" evidence="1">
    <location>
        <begin position="3"/>
        <end position="37"/>
    </location>
</feature>
<dbReference type="InterPro" id="IPR027383">
    <property type="entry name" value="Znf_put"/>
</dbReference>
<proteinExistence type="predicted"/>
<protein>
    <submittedName>
        <fullName evidence="2">Zf-HC2 domain-containing protein</fullName>
    </submittedName>
</protein>
<evidence type="ECO:0000313" key="3">
    <source>
        <dbReference type="Proteomes" id="UP001612812"/>
    </source>
</evidence>
<keyword evidence="3" id="KW-1185">Reference proteome</keyword>
<sequence length="85" mass="9679">MGCARWRELLSTQLDGEDAPGEREAAQRHLTSCDTCRRWYDDAAAITRRARMTLVRDSVDVTEGVLAALAAGPRRHRWWGLRALR</sequence>
<name>A0ABW7ZM98_9ACTN</name>
<reference evidence="2 3" key="1">
    <citation type="submission" date="2024-10" db="EMBL/GenBank/DDBJ databases">
        <title>The Natural Products Discovery Center: Release of the First 8490 Sequenced Strains for Exploring Actinobacteria Biosynthetic Diversity.</title>
        <authorList>
            <person name="Kalkreuter E."/>
            <person name="Kautsar S.A."/>
            <person name="Yang D."/>
            <person name="Bader C.D."/>
            <person name="Teijaro C.N."/>
            <person name="Fluegel L."/>
            <person name="Davis C.M."/>
            <person name="Simpson J.R."/>
            <person name="Lauterbach L."/>
            <person name="Steele A.D."/>
            <person name="Gui C."/>
            <person name="Meng S."/>
            <person name="Li G."/>
            <person name="Viehrig K."/>
            <person name="Ye F."/>
            <person name="Su P."/>
            <person name="Kiefer A.F."/>
            <person name="Nichols A."/>
            <person name="Cepeda A.J."/>
            <person name="Yan W."/>
            <person name="Fan B."/>
            <person name="Jiang Y."/>
            <person name="Adhikari A."/>
            <person name="Zheng C.-J."/>
            <person name="Schuster L."/>
            <person name="Cowan T.M."/>
            <person name="Smanski M.J."/>
            <person name="Chevrette M.G."/>
            <person name="De Carvalho L.P.S."/>
            <person name="Shen B."/>
        </authorList>
    </citation>
    <scope>NUCLEOTIDE SEQUENCE [LARGE SCALE GENOMIC DNA]</scope>
    <source>
        <strain evidence="2 3">NPDC049845</strain>
    </source>
</reference>
<dbReference type="Pfam" id="PF13490">
    <property type="entry name" value="zf-HC2"/>
    <property type="match status" value="1"/>
</dbReference>
<comment type="caution">
    <text evidence="2">The sequence shown here is derived from an EMBL/GenBank/DDBJ whole genome shotgun (WGS) entry which is preliminary data.</text>
</comment>